<comment type="subcellular location">
    <subcellularLocation>
        <location evidence="1">Cytoplasm</location>
        <location evidence="1">Cytosol</location>
    </subcellularLocation>
</comment>
<evidence type="ECO:0000256" key="5">
    <source>
        <dbReference type="ARBA" id="ARBA00036343"/>
    </source>
</evidence>
<dbReference type="Pfam" id="PF00378">
    <property type="entry name" value="ECH_1"/>
    <property type="match status" value="1"/>
</dbReference>
<dbReference type="InParanoid" id="A0A7M7NND5"/>
<dbReference type="InterPro" id="IPR018376">
    <property type="entry name" value="Enoyl-CoA_hyd/isom_CS"/>
</dbReference>
<organism evidence="14 15">
    <name type="scientific">Strongylocentrotus purpuratus</name>
    <name type="common">Purple sea urchin</name>
    <dbReference type="NCBI Taxonomy" id="7668"/>
    <lineage>
        <taxon>Eukaryota</taxon>
        <taxon>Metazoa</taxon>
        <taxon>Echinodermata</taxon>
        <taxon>Eleutherozoa</taxon>
        <taxon>Echinozoa</taxon>
        <taxon>Echinoidea</taxon>
        <taxon>Euechinoidea</taxon>
        <taxon>Echinacea</taxon>
        <taxon>Camarodonta</taxon>
        <taxon>Echinidea</taxon>
        <taxon>Strongylocentrotidae</taxon>
        <taxon>Strongylocentrotus</taxon>
    </lineage>
</organism>
<comment type="catalytic activity">
    <reaction evidence="6">
        <text>(2R)-ethylmalonyl-CoA + H(+) = butanoyl-CoA + CO2</text>
        <dbReference type="Rhea" id="RHEA:59540"/>
        <dbReference type="ChEBI" id="CHEBI:15378"/>
        <dbReference type="ChEBI" id="CHEBI:16526"/>
        <dbReference type="ChEBI" id="CHEBI:57371"/>
        <dbReference type="ChEBI" id="CHEBI:85316"/>
        <dbReference type="EC" id="4.1.1.94"/>
    </reaction>
    <physiologicalReaction direction="left-to-right" evidence="6">
        <dbReference type="Rhea" id="RHEA:59541"/>
    </physiologicalReaction>
</comment>
<dbReference type="Proteomes" id="UP000007110">
    <property type="component" value="Unassembled WGS sequence"/>
</dbReference>
<evidence type="ECO:0000256" key="8">
    <source>
        <dbReference type="ARBA" id="ARBA00039903"/>
    </source>
</evidence>
<comment type="function">
    <text evidence="12">Decarboxylates ethylmalonyl-CoA, a potentially toxic metabolite, to form butyryl-CoA, suggesting it might be involved in metabolite proofreading. Acts preferentially on (S)-ethylmalonyl-CoA but also has some activity on the (R)-isomer. Also has methylmalonyl-CoA decarboxylase activity at lower level.</text>
</comment>
<reference evidence="15" key="1">
    <citation type="submission" date="2015-02" db="EMBL/GenBank/DDBJ databases">
        <title>Genome sequencing for Strongylocentrotus purpuratus.</title>
        <authorList>
            <person name="Murali S."/>
            <person name="Liu Y."/>
            <person name="Vee V."/>
            <person name="English A."/>
            <person name="Wang M."/>
            <person name="Skinner E."/>
            <person name="Han Y."/>
            <person name="Muzny D.M."/>
            <person name="Worley K.C."/>
            <person name="Gibbs R.A."/>
        </authorList>
    </citation>
    <scope>NUCLEOTIDE SEQUENCE</scope>
</reference>
<evidence type="ECO:0000256" key="7">
    <source>
        <dbReference type="ARBA" id="ARBA00038883"/>
    </source>
</evidence>
<evidence type="ECO:0000256" key="6">
    <source>
        <dbReference type="ARBA" id="ARBA00036541"/>
    </source>
</evidence>
<keyword evidence="4" id="KW-0456">Lyase</keyword>
<dbReference type="AlphaFoldDB" id="A0A7M7NND5"/>
<dbReference type="GeneID" id="584418"/>
<evidence type="ECO:0000256" key="2">
    <source>
        <dbReference type="ARBA" id="ARBA00005254"/>
    </source>
</evidence>
<accession>A0A7M7NND5</accession>
<evidence type="ECO:0000256" key="9">
    <source>
        <dbReference type="ARBA" id="ARBA00042052"/>
    </source>
</evidence>
<dbReference type="FunFam" id="3.90.226.10:FF:000109">
    <property type="entry name" value="Enoyl-CoA hydratase, putative"/>
    <property type="match status" value="1"/>
</dbReference>
<proteinExistence type="inferred from homology"/>
<dbReference type="KEGG" id="spu:584418"/>
<keyword evidence="3" id="KW-0963">Cytoplasm</keyword>
<dbReference type="OrthoDB" id="448450at2759"/>
<dbReference type="FunCoup" id="A0A7M7NND5">
    <property type="interactions" value="351"/>
</dbReference>
<evidence type="ECO:0000256" key="1">
    <source>
        <dbReference type="ARBA" id="ARBA00004514"/>
    </source>
</evidence>
<evidence type="ECO:0000256" key="10">
    <source>
        <dbReference type="ARBA" id="ARBA00042182"/>
    </source>
</evidence>
<dbReference type="OMA" id="FTICRPE"/>
<dbReference type="EnsemblMetazoa" id="XM_030983176">
    <property type="protein sequence ID" value="XP_030839036"/>
    <property type="gene ID" value="LOC584418"/>
</dbReference>
<reference evidence="14" key="2">
    <citation type="submission" date="2021-01" db="UniProtKB">
        <authorList>
            <consortium name="EnsemblMetazoa"/>
        </authorList>
    </citation>
    <scope>IDENTIFICATION</scope>
</reference>
<protein>
    <recommendedName>
        <fullName evidence="8">Ethylmalonyl-CoA decarboxylase</fullName>
        <ecNumber evidence="7">4.1.1.94</ecNumber>
    </recommendedName>
    <alternativeName>
        <fullName evidence="10">Enoyl-CoA hydratase domain-containing protein 1</fullName>
    </alternativeName>
    <alternativeName>
        <fullName evidence="9">Methylmalonyl-CoA decarboxylase</fullName>
    </alternativeName>
</protein>
<dbReference type="InterPro" id="IPR001753">
    <property type="entry name" value="Enoyl-CoA_hydra/iso"/>
</dbReference>
<keyword evidence="15" id="KW-1185">Reference proteome</keyword>
<dbReference type="PANTHER" id="PTHR11941:SF27">
    <property type="entry name" value="ETHYLMALONYL-COA DECARBOXYLASE"/>
    <property type="match status" value="1"/>
</dbReference>
<dbReference type="RefSeq" id="XP_030839036.1">
    <property type="nucleotide sequence ID" value="XM_030983176.1"/>
</dbReference>
<dbReference type="Gene3D" id="3.90.226.10">
    <property type="entry name" value="2-enoyl-CoA Hydratase, Chain A, domain 1"/>
    <property type="match status" value="1"/>
</dbReference>
<comment type="catalytic activity">
    <reaction evidence="11">
        <text>(S)-methylmalonyl-CoA + H(+) = propanoyl-CoA + CO2</text>
        <dbReference type="Rhea" id="RHEA:61340"/>
        <dbReference type="ChEBI" id="CHEBI:15378"/>
        <dbReference type="ChEBI" id="CHEBI:16526"/>
        <dbReference type="ChEBI" id="CHEBI:57327"/>
        <dbReference type="ChEBI" id="CHEBI:57392"/>
        <dbReference type="EC" id="4.1.1.94"/>
    </reaction>
    <physiologicalReaction direction="left-to-right" evidence="11">
        <dbReference type="Rhea" id="RHEA:61341"/>
    </physiologicalReaction>
</comment>
<evidence type="ECO:0000256" key="3">
    <source>
        <dbReference type="ARBA" id="ARBA00022490"/>
    </source>
</evidence>
<dbReference type="GO" id="GO:0006635">
    <property type="term" value="P:fatty acid beta-oxidation"/>
    <property type="evidence" value="ECO:0000318"/>
    <property type="project" value="GO_Central"/>
</dbReference>
<dbReference type="InterPro" id="IPR029045">
    <property type="entry name" value="ClpP/crotonase-like_dom_sf"/>
</dbReference>
<dbReference type="CDD" id="cd06558">
    <property type="entry name" value="crotonase-like"/>
    <property type="match status" value="1"/>
</dbReference>
<evidence type="ECO:0000313" key="15">
    <source>
        <dbReference type="Proteomes" id="UP000007110"/>
    </source>
</evidence>
<evidence type="ECO:0000256" key="12">
    <source>
        <dbReference type="ARBA" id="ARBA00056546"/>
    </source>
</evidence>
<name>A0A7M7NND5_STRPU</name>
<sequence>MRSLIRLTFPLARHYCNRSIPYKTDATHSGVNLTETTPSYRVDQSSALTDTSVKHSVFNEQRVRVQLRQLGDGSVDLVKDDETGIARIVLNNPSKGNALSGKMMVDFSDVIDDLEVWEHGKGFILHGNEESDHFCSGGDLSVLCGLDKPEAGGMMCLFMQSTLGRLRHLPLISVAHVHGQAVGGGAELSTACDFRLWTETTQLQFKQAMLGLSPGWGGGSRLVRLVGPQKALQLLAGCRTVTATEALEMGLADDVLPSSSDSVQHAVEWLSQYTRASVDIVNGIKELVLAASHLPLDKALKVEREIFTSRWCSPEHVEKFKNVLEKLQK</sequence>
<comment type="catalytic activity">
    <reaction evidence="5">
        <text>(2S)-ethylmalonyl-CoA + H(+) = butanoyl-CoA + CO2</text>
        <dbReference type="Rhea" id="RHEA:32131"/>
        <dbReference type="ChEBI" id="CHEBI:15378"/>
        <dbReference type="ChEBI" id="CHEBI:16526"/>
        <dbReference type="ChEBI" id="CHEBI:57371"/>
        <dbReference type="ChEBI" id="CHEBI:60909"/>
        <dbReference type="EC" id="4.1.1.94"/>
    </reaction>
    <physiologicalReaction direction="left-to-right" evidence="5">
        <dbReference type="Rhea" id="RHEA:32132"/>
    </physiologicalReaction>
</comment>
<evidence type="ECO:0000256" key="4">
    <source>
        <dbReference type="ARBA" id="ARBA00023239"/>
    </source>
</evidence>
<dbReference type="SUPFAM" id="SSF52096">
    <property type="entry name" value="ClpP/crotonase"/>
    <property type="match status" value="1"/>
</dbReference>
<dbReference type="GO" id="GO:0004492">
    <property type="term" value="F:methyl/ethyl malonyl-CoA decarboxylase activity"/>
    <property type="evidence" value="ECO:0007669"/>
    <property type="project" value="UniProtKB-EC"/>
</dbReference>
<dbReference type="PANTHER" id="PTHR11941">
    <property type="entry name" value="ENOYL-COA HYDRATASE-RELATED"/>
    <property type="match status" value="1"/>
</dbReference>
<dbReference type="GO" id="GO:0005829">
    <property type="term" value="C:cytosol"/>
    <property type="evidence" value="ECO:0000318"/>
    <property type="project" value="GO_Central"/>
</dbReference>
<evidence type="ECO:0000313" key="14">
    <source>
        <dbReference type="EnsemblMetazoa" id="XP_030839036"/>
    </source>
</evidence>
<evidence type="ECO:0000256" key="13">
    <source>
        <dbReference type="RuleBase" id="RU003707"/>
    </source>
</evidence>
<comment type="similarity">
    <text evidence="2 13">Belongs to the enoyl-CoA hydratase/isomerase family.</text>
</comment>
<dbReference type="EC" id="4.1.1.94" evidence="7"/>
<dbReference type="PROSITE" id="PS00166">
    <property type="entry name" value="ENOYL_COA_HYDRATASE"/>
    <property type="match status" value="1"/>
</dbReference>
<evidence type="ECO:0000256" key="11">
    <source>
        <dbReference type="ARBA" id="ARBA00047446"/>
    </source>
</evidence>